<dbReference type="AlphaFoldDB" id="A0A2P2IW98"/>
<accession>A0A2P2IW98</accession>
<dbReference type="EMBL" id="GGEC01005022">
    <property type="protein sequence ID" value="MBW85505.1"/>
    <property type="molecule type" value="Transcribed_RNA"/>
</dbReference>
<name>A0A2P2IW98_RHIMU</name>
<proteinExistence type="predicted"/>
<reference evidence="1" key="1">
    <citation type="submission" date="2018-02" db="EMBL/GenBank/DDBJ databases">
        <title>Rhizophora mucronata_Transcriptome.</title>
        <authorList>
            <person name="Meera S.P."/>
            <person name="Sreeshan A."/>
            <person name="Augustine A."/>
        </authorList>
    </citation>
    <scope>NUCLEOTIDE SEQUENCE</scope>
    <source>
        <tissue evidence="1">Leaf</tissue>
    </source>
</reference>
<sequence>MGCVRARVGLLASLACWTSCLAFVSEKGDFKIFLLFRIEK</sequence>
<evidence type="ECO:0000313" key="1">
    <source>
        <dbReference type="EMBL" id="MBW85505.1"/>
    </source>
</evidence>
<organism evidence="1">
    <name type="scientific">Rhizophora mucronata</name>
    <name type="common">Asiatic mangrove</name>
    <dbReference type="NCBI Taxonomy" id="61149"/>
    <lineage>
        <taxon>Eukaryota</taxon>
        <taxon>Viridiplantae</taxon>
        <taxon>Streptophyta</taxon>
        <taxon>Embryophyta</taxon>
        <taxon>Tracheophyta</taxon>
        <taxon>Spermatophyta</taxon>
        <taxon>Magnoliopsida</taxon>
        <taxon>eudicotyledons</taxon>
        <taxon>Gunneridae</taxon>
        <taxon>Pentapetalae</taxon>
        <taxon>rosids</taxon>
        <taxon>fabids</taxon>
        <taxon>Malpighiales</taxon>
        <taxon>Rhizophoraceae</taxon>
        <taxon>Rhizophora</taxon>
    </lineage>
</organism>
<protein>
    <submittedName>
        <fullName evidence="1">Uncharacterized protein</fullName>
    </submittedName>
</protein>